<reference evidence="2" key="1">
    <citation type="journal article" date="2015" name="Nature">
        <title>Complex archaea that bridge the gap between prokaryotes and eukaryotes.</title>
        <authorList>
            <person name="Spang A."/>
            <person name="Saw J.H."/>
            <person name="Jorgensen S.L."/>
            <person name="Zaremba-Niedzwiedzka K."/>
            <person name="Martijn J."/>
            <person name="Lind A.E."/>
            <person name="van Eijk R."/>
            <person name="Schleper C."/>
            <person name="Guy L."/>
            <person name="Ettema T.J."/>
        </authorList>
    </citation>
    <scope>NUCLEOTIDE SEQUENCE</scope>
</reference>
<dbReference type="EMBL" id="LAZR01053784">
    <property type="protein sequence ID" value="KKK79988.1"/>
    <property type="molecule type" value="Genomic_DNA"/>
</dbReference>
<dbReference type="Gene3D" id="3.40.50.720">
    <property type="entry name" value="NAD(P)-binding Rossmann-like Domain"/>
    <property type="match status" value="1"/>
</dbReference>
<dbReference type="InterPro" id="IPR003781">
    <property type="entry name" value="CoA-bd"/>
</dbReference>
<protein>
    <recommendedName>
        <fullName evidence="1">CoA-binding domain-containing protein</fullName>
    </recommendedName>
</protein>
<gene>
    <name evidence="2" type="ORF">LCGC14_2828020</name>
</gene>
<organism evidence="2">
    <name type="scientific">marine sediment metagenome</name>
    <dbReference type="NCBI Taxonomy" id="412755"/>
    <lineage>
        <taxon>unclassified sequences</taxon>
        <taxon>metagenomes</taxon>
        <taxon>ecological metagenomes</taxon>
    </lineage>
</organism>
<dbReference type="SUPFAM" id="SSF51735">
    <property type="entry name" value="NAD(P)-binding Rossmann-fold domains"/>
    <property type="match status" value="1"/>
</dbReference>
<evidence type="ECO:0000313" key="2">
    <source>
        <dbReference type="EMBL" id="KKK79988.1"/>
    </source>
</evidence>
<feature type="non-terminal residue" evidence="2">
    <location>
        <position position="1"/>
    </location>
</feature>
<dbReference type="AlphaFoldDB" id="A0A0F8YEY5"/>
<dbReference type="InterPro" id="IPR036291">
    <property type="entry name" value="NAD(P)-bd_dom_sf"/>
</dbReference>
<sequence length="62" mass="7146">TVLLYMGEKKQTEFYDYIIGLKPRRVIFNPGAENPELLEILKKKGIQVVKDCALIMINTDSF</sequence>
<name>A0A0F8YEY5_9ZZZZ</name>
<proteinExistence type="predicted"/>
<feature type="domain" description="CoA-binding" evidence="1">
    <location>
        <begin position="2"/>
        <end position="56"/>
    </location>
</feature>
<evidence type="ECO:0000259" key="1">
    <source>
        <dbReference type="Pfam" id="PF13380"/>
    </source>
</evidence>
<comment type="caution">
    <text evidence="2">The sequence shown here is derived from an EMBL/GenBank/DDBJ whole genome shotgun (WGS) entry which is preliminary data.</text>
</comment>
<accession>A0A0F8YEY5</accession>
<dbReference type="Pfam" id="PF13380">
    <property type="entry name" value="CoA_binding_2"/>
    <property type="match status" value="1"/>
</dbReference>